<evidence type="ECO:0000256" key="1">
    <source>
        <dbReference type="SAM" id="MobiDB-lite"/>
    </source>
</evidence>
<organism evidence="2">
    <name type="scientific">Siphoviridae sp. ctBLh2</name>
    <dbReference type="NCBI Taxonomy" id="2827803"/>
    <lineage>
        <taxon>Viruses</taxon>
        <taxon>Duplodnaviria</taxon>
        <taxon>Heunggongvirae</taxon>
        <taxon>Uroviricota</taxon>
        <taxon>Caudoviricetes</taxon>
    </lineage>
</organism>
<evidence type="ECO:0000313" key="2">
    <source>
        <dbReference type="EMBL" id="DAF45465.1"/>
    </source>
</evidence>
<protein>
    <submittedName>
        <fullName evidence="2">Uncharacterized protein</fullName>
    </submittedName>
</protein>
<name>A0A8S5S3E2_9CAUD</name>
<feature type="compositionally biased region" description="Basic and acidic residues" evidence="1">
    <location>
        <begin position="15"/>
        <end position="30"/>
    </location>
</feature>
<sequence length="30" mass="3356">MSPGMTPEPSPTHRPLRDRGFSPEEKAIAY</sequence>
<feature type="compositionally biased region" description="Pro residues" evidence="1">
    <location>
        <begin position="1"/>
        <end position="12"/>
    </location>
</feature>
<dbReference type="EMBL" id="BK032514">
    <property type="protein sequence ID" value="DAF45465.1"/>
    <property type="molecule type" value="Genomic_DNA"/>
</dbReference>
<accession>A0A8S5S3E2</accession>
<proteinExistence type="predicted"/>
<feature type="region of interest" description="Disordered" evidence="1">
    <location>
        <begin position="1"/>
        <end position="30"/>
    </location>
</feature>
<reference evidence="2" key="1">
    <citation type="journal article" date="2021" name="Proc. Natl. Acad. Sci. U.S.A.">
        <title>A Catalog of Tens of Thousands of Viruses from Human Metagenomes Reveals Hidden Associations with Chronic Diseases.</title>
        <authorList>
            <person name="Tisza M.J."/>
            <person name="Buck C.B."/>
        </authorList>
    </citation>
    <scope>NUCLEOTIDE SEQUENCE</scope>
    <source>
        <strain evidence="2">CtBLh2</strain>
    </source>
</reference>